<dbReference type="Proteomes" id="UP000321393">
    <property type="component" value="Unassembled WGS sequence"/>
</dbReference>
<evidence type="ECO:0000313" key="3">
    <source>
        <dbReference type="EMBL" id="TYK16048.1"/>
    </source>
</evidence>
<dbReference type="Proteomes" id="UP000321947">
    <property type="component" value="Unassembled WGS sequence"/>
</dbReference>
<name>A0A5A7TIS7_CUCMM</name>
<evidence type="ECO:0000313" key="4">
    <source>
        <dbReference type="Proteomes" id="UP000321393"/>
    </source>
</evidence>
<dbReference type="EMBL" id="SSTD01008349">
    <property type="protein sequence ID" value="TYK16048.1"/>
    <property type="molecule type" value="Genomic_DNA"/>
</dbReference>
<evidence type="ECO:0000313" key="5">
    <source>
        <dbReference type="Proteomes" id="UP000321947"/>
    </source>
</evidence>
<comment type="caution">
    <text evidence="2">The sequence shown here is derived from an EMBL/GenBank/DDBJ whole genome shotgun (WGS) entry which is preliminary data.</text>
</comment>
<proteinExistence type="predicted"/>
<accession>A0A5A7TIS7</accession>
<dbReference type="EMBL" id="SSTE01016683">
    <property type="protein sequence ID" value="KAA0041249.1"/>
    <property type="molecule type" value="Genomic_DNA"/>
</dbReference>
<organism evidence="2 4">
    <name type="scientific">Cucumis melo var. makuwa</name>
    <name type="common">Oriental melon</name>
    <dbReference type="NCBI Taxonomy" id="1194695"/>
    <lineage>
        <taxon>Eukaryota</taxon>
        <taxon>Viridiplantae</taxon>
        <taxon>Streptophyta</taxon>
        <taxon>Embryophyta</taxon>
        <taxon>Tracheophyta</taxon>
        <taxon>Spermatophyta</taxon>
        <taxon>Magnoliopsida</taxon>
        <taxon>eudicotyledons</taxon>
        <taxon>Gunneridae</taxon>
        <taxon>Pentapetalae</taxon>
        <taxon>rosids</taxon>
        <taxon>fabids</taxon>
        <taxon>Cucurbitales</taxon>
        <taxon>Cucurbitaceae</taxon>
        <taxon>Benincaseae</taxon>
        <taxon>Cucumis</taxon>
    </lineage>
</organism>
<feature type="compositionally biased region" description="Basic residues" evidence="1">
    <location>
        <begin position="36"/>
        <end position="49"/>
    </location>
</feature>
<dbReference type="AlphaFoldDB" id="A0A5A7TIS7"/>
<evidence type="ECO:0000313" key="2">
    <source>
        <dbReference type="EMBL" id="KAA0041249.1"/>
    </source>
</evidence>
<protein>
    <submittedName>
        <fullName evidence="2">Uncharacterized protein</fullName>
    </submittedName>
</protein>
<dbReference type="PROSITE" id="PS51257">
    <property type="entry name" value="PROKAR_LIPOPROTEIN"/>
    <property type="match status" value="1"/>
</dbReference>
<feature type="region of interest" description="Disordered" evidence="1">
    <location>
        <begin position="33"/>
        <end position="71"/>
    </location>
</feature>
<sequence length="85" mass="9245">MSSKTVANAAAPDEWPCNAWVLVFGSCCVVAGKGNAGRKRNRPNCRSQRRNSPVWPSRGEDEWQEKSGGGQKMALALLVAGEERE</sequence>
<evidence type="ECO:0000256" key="1">
    <source>
        <dbReference type="SAM" id="MobiDB-lite"/>
    </source>
</evidence>
<gene>
    <name evidence="3" type="ORF">E5676_scaffold32G00570</name>
    <name evidence="2" type="ORF">E6C27_scaffold128G002250</name>
</gene>
<reference evidence="4 5" key="1">
    <citation type="submission" date="2019-08" db="EMBL/GenBank/DDBJ databases">
        <title>Draft genome sequences of two oriental melons (Cucumis melo L. var makuwa).</title>
        <authorList>
            <person name="Kwon S.-Y."/>
        </authorList>
    </citation>
    <scope>NUCLEOTIDE SEQUENCE [LARGE SCALE GENOMIC DNA]</scope>
    <source>
        <strain evidence="5">cv. Chang Bougi</strain>
        <strain evidence="4">cv. SW 3</strain>
        <tissue evidence="2">Leaf</tissue>
    </source>
</reference>